<name>A0ABQ5EQS5_9ASTR</name>
<keyword evidence="3" id="KW-0808">Transferase</keyword>
<dbReference type="Pfam" id="PF13966">
    <property type="entry name" value="zf-RVT"/>
    <property type="match status" value="1"/>
</dbReference>
<dbReference type="PANTHER" id="PTHR33116">
    <property type="entry name" value="REVERSE TRANSCRIPTASE ZINC-BINDING DOMAIN-CONTAINING PROTEIN-RELATED-RELATED"/>
    <property type="match status" value="1"/>
</dbReference>
<evidence type="ECO:0000259" key="2">
    <source>
        <dbReference type="Pfam" id="PF13966"/>
    </source>
</evidence>
<feature type="domain" description="Reverse transcriptase" evidence="1">
    <location>
        <begin position="178"/>
        <end position="334"/>
    </location>
</feature>
<evidence type="ECO:0000313" key="4">
    <source>
        <dbReference type="Proteomes" id="UP001151760"/>
    </source>
</evidence>
<reference evidence="3" key="1">
    <citation type="journal article" date="2022" name="Int. J. Mol. Sci.">
        <title>Draft Genome of Tanacetum Coccineum: Genomic Comparison of Closely Related Tanacetum-Family Plants.</title>
        <authorList>
            <person name="Yamashiro T."/>
            <person name="Shiraishi A."/>
            <person name="Nakayama K."/>
            <person name="Satake H."/>
        </authorList>
    </citation>
    <scope>NUCLEOTIDE SEQUENCE</scope>
</reference>
<sequence>MINRTPTFKTIREAKRAEIVPHTVQNPDPPLVQTEMVLDPTNAELRSKVTWLSEGDFNTKFFHNVLKERRNRNRIENVEDLEGNFFSGKDVGEQFVKHFERVIGMTGGRPVCEKEIKDALFSMEDDKAPGPDGFSSKFFKASWSVVGPEVTKAIQDFFSNGKILKEINATIIALVPKTKTPKKMVNWIMSCMSSPFFSVNVNGDLLGYFKDRRGLRHGDPLSPYLFTLVMKVLSLMIIRQIELNDKFKYHWRCGKVKLTHLCFADDLMIFSNGDVGSVSILKAALDEFSSVSGLVSYLDKSLVFFGNVPAQTRSVILFMLPFSVGSLPIRYLAVPLISSRLYKKQCDLLIDKVRSRVLDWKNKGLSFAGRLQLIKSFLGGPVLNDVCWSGKKILQIDVSDSDSFKFKIKSLSIPWNAALVSWWNFNVMQSDKMVRLSFAPISLSEIAPYVGGRPLNKSVWSISQRLVIGALVYFIWQEQNLRFFLQKNRTFSELCGIIKENMRLRLLSLKIRRSRQAKEAAGILLSALLYRRMDSEEFCGKERLTDRRLGNRSFWDVPVLNDVCWSWKKILQCRDALRDHIVTRIGNGCNTSAWFDNWCFLGPLCQFISKRDIFEAGLSLNCTVADLMDHGEWNWPSGFADKFPFLSFLPPPLLFHDRQDKVFWKSNSGKVGPFSVKSVWLSLAPVRPTFPWYKVVWFSQNIPRHSFILWLAIKKKLKTQDRLSIWSGLNNLRCSLCNKTQDNHNHLFFGCEFSSKVWNCLKGLMKLDNAPSDLYQVLNYILVRPLGQSVWSIIQRLGIGATVYFLWQERNLRTFQNKERSVDSVCCIIKDYVRLRLLSLKIKKSKQSLEAAKREVSFVDCHLVGRLWYKLEYGLVLLYVFSSWLHDLEGLSFAPISLSEIAPYVGGRPLNKSVWSISQRLVIGALVYFIWQEQNLRFFLQKNRTFSELCGIIKENMRLRLLSLKIRRSRQAKEAAGILVW</sequence>
<gene>
    <name evidence="3" type="ORF">Tco_0988385</name>
</gene>
<keyword evidence="3" id="KW-0695">RNA-directed DNA polymerase</keyword>
<dbReference type="Pfam" id="PF00078">
    <property type="entry name" value="RVT_1"/>
    <property type="match status" value="1"/>
</dbReference>
<proteinExistence type="predicted"/>
<evidence type="ECO:0000259" key="1">
    <source>
        <dbReference type="Pfam" id="PF00078"/>
    </source>
</evidence>
<accession>A0ABQ5EQS5</accession>
<organism evidence="3 4">
    <name type="scientific">Tanacetum coccineum</name>
    <dbReference type="NCBI Taxonomy" id="301880"/>
    <lineage>
        <taxon>Eukaryota</taxon>
        <taxon>Viridiplantae</taxon>
        <taxon>Streptophyta</taxon>
        <taxon>Embryophyta</taxon>
        <taxon>Tracheophyta</taxon>
        <taxon>Spermatophyta</taxon>
        <taxon>Magnoliopsida</taxon>
        <taxon>eudicotyledons</taxon>
        <taxon>Gunneridae</taxon>
        <taxon>Pentapetalae</taxon>
        <taxon>asterids</taxon>
        <taxon>campanulids</taxon>
        <taxon>Asterales</taxon>
        <taxon>Asteraceae</taxon>
        <taxon>Asteroideae</taxon>
        <taxon>Anthemideae</taxon>
        <taxon>Anthemidinae</taxon>
        <taxon>Tanacetum</taxon>
    </lineage>
</organism>
<dbReference type="PANTHER" id="PTHR33116:SF76">
    <property type="entry name" value="DUF4283 DOMAIN-CONTAINING PROTEIN"/>
    <property type="match status" value="1"/>
</dbReference>
<comment type="caution">
    <text evidence="3">The sequence shown here is derived from an EMBL/GenBank/DDBJ whole genome shotgun (WGS) entry which is preliminary data.</text>
</comment>
<feature type="domain" description="Reverse transcriptase zinc-binding" evidence="2">
    <location>
        <begin position="674"/>
        <end position="758"/>
    </location>
</feature>
<dbReference type="Proteomes" id="UP001151760">
    <property type="component" value="Unassembled WGS sequence"/>
</dbReference>
<protein>
    <submittedName>
        <fullName evidence="3">RNA-directed DNA polymerase, eukaryota, reverse transcriptase zinc-binding domain protein</fullName>
    </submittedName>
</protein>
<dbReference type="InterPro" id="IPR000477">
    <property type="entry name" value="RT_dom"/>
</dbReference>
<keyword evidence="4" id="KW-1185">Reference proteome</keyword>
<dbReference type="InterPro" id="IPR026960">
    <property type="entry name" value="RVT-Znf"/>
</dbReference>
<evidence type="ECO:0000313" key="3">
    <source>
        <dbReference type="EMBL" id="GJT53331.1"/>
    </source>
</evidence>
<reference evidence="3" key="2">
    <citation type="submission" date="2022-01" db="EMBL/GenBank/DDBJ databases">
        <authorList>
            <person name="Yamashiro T."/>
            <person name="Shiraishi A."/>
            <person name="Satake H."/>
            <person name="Nakayama K."/>
        </authorList>
    </citation>
    <scope>NUCLEOTIDE SEQUENCE</scope>
</reference>
<dbReference type="GO" id="GO:0003964">
    <property type="term" value="F:RNA-directed DNA polymerase activity"/>
    <property type="evidence" value="ECO:0007669"/>
    <property type="project" value="UniProtKB-KW"/>
</dbReference>
<dbReference type="EMBL" id="BQNB010016578">
    <property type="protein sequence ID" value="GJT53331.1"/>
    <property type="molecule type" value="Genomic_DNA"/>
</dbReference>
<keyword evidence="3" id="KW-0548">Nucleotidyltransferase</keyword>